<keyword evidence="2 3" id="KW-0175">Coiled coil</keyword>
<evidence type="ECO:0000313" key="6">
    <source>
        <dbReference type="EMBL" id="KAK8225887.1"/>
    </source>
</evidence>
<feature type="region of interest" description="Disordered" evidence="4">
    <location>
        <begin position="200"/>
        <end position="244"/>
    </location>
</feature>
<proteinExistence type="inferred from homology"/>
<keyword evidence="5" id="KW-0812">Transmembrane</keyword>
<feature type="region of interest" description="Disordered" evidence="4">
    <location>
        <begin position="74"/>
        <end position="97"/>
    </location>
</feature>
<name>A0ABR1YCH5_9PEZI</name>
<evidence type="ECO:0000256" key="5">
    <source>
        <dbReference type="SAM" id="Phobius"/>
    </source>
</evidence>
<feature type="compositionally biased region" description="Polar residues" evidence="4">
    <location>
        <begin position="235"/>
        <end position="244"/>
    </location>
</feature>
<evidence type="ECO:0000256" key="3">
    <source>
        <dbReference type="SAM" id="Coils"/>
    </source>
</evidence>
<accession>A0ABR1YCH5</accession>
<gene>
    <name evidence="6" type="ORF">HDK90DRAFT_496127</name>
</gene>
<protein>
    <submittedName>
        <fullName evidence="6">Optic atrophy 3 protein-domain-containing protein</fullName>
    </submittedName>
</protein>
<keyword evidence="5" id="KW-1133">Transmembrane helix</keyword>
<evidence type="ECO:0000256" key="4">
    <source>
        <dbReference type="SAM" id="MobiDB-lite"/>
    </source>
</evidence>
<dbReference type="PANTHER" id="PTHR12499">
    <property type="entry name" value="OPTIC ATROPHY 3 PROTEIN OPA3"/>
    <property type="match status" value="1"/>
</dbReference>
<comment type="similarity">
    <text evidence="1">Belongs to the OPA3 family.</text>
</comment>
<evidence type="ECO:0000256" key="2">
    <source>
        <dbReference type="ARBA" id="ARBA00023054"/>
    </source>
</evidence>
<keyword evidence="5" id="KW-0472">Membrane</keyword>
<dbReference type="Proteomes" id="UP001492380">
    <property type="component" value="Unassembled WGS sequence"/>
</dbReference>
<reference evidence="6 7" key="1">
    <citation type="submission" date="2024-04" db="EMBL/GenBank/DDBJ databases">
        <title>Phyllosticta paracitricarpa is synonymous to the EU quarantine fungus P. citricarpa based on phylogenomic analyses.</title>
        <authorList>
            <consortium name="Lawrence Berkeley National Laboratory"/>
            <person name="Van Ingen-Buijs V.A."/>
            <person name="Van Westerhoven A.C."/>
            <person name="Haridas S."/>
            <person name="Skiadas P."/>
            <person name="Martin F."/>
            <person name="Groenewald J.Z."/>
            <person name="Crous P.W."/>
            <person name="Seidl M.F."/>
        </authorList>
    </citation>
    <scope>NUCLEOTIDE SEQUENCE [LARGE SCALE GENOMIC DNA]</scope>
    <source>
        <strain evidence="6 7">CBS 123374</strain>
    </source>
</reference>
<organism evidence="6 7">
    <name type="scientific">Phyllosticta capitalensis</name>
    <dbReference type="NCBI Taxonomy" id="121624"/>
    <lineage>
        <taxon>Eukaryota</taxon>
        <taxon>Fungi</taxon>
        <taxon>Dikarya</taxon>
        <taxon>Ascomycota</taxon>
        <taxon>Pezizomycotina</taxon>
        <taxon>Dothideomycetes</taxon>
        <taxon>Dothideomycetes incertae sedis</taxon>
        <taxon>Botryosphaeriales</taxon>
        <taxon>Phyllostictaceae</taxon>
        <taxon>Phyllosticta</taxon>
    </lineage>
</organism>
<comment type="caution">
    <text evidence="6">The sequence shown here is derived from an EMBL/GenBank/DDBJ whole genome shotgun (WGS) entry which is preliminary data.</text>
</comment>
<sequence>MSLSLKIGSLFIRTLAKPIANTIKRNARDHEAFRRRCVQLAQGLHRLDVRWRVGLLQDPVVIEKQIQRELKEAEAKRRAAQGPTVKTEAETKADEEALKKTKEQLVKEKSSRPVKVRPLSENKAIDMGATFISETFMFLVAGAVIVFEQWRSRRKASGRRDEVDEKIEELQSKNQELENELHSLKTQIAAVLPGNIAGEKKAVAAEPQPQAKSEKDQAAVTGTPERSKSPERESGNSQKTVKKP</sequence>
<dbReference type="InterPro" id="IPR010754">
    <property type="entry name" value="OPA3-like"/>
</dbReference>
<dbReference type="Gene3D" id="1.20.5.170">
    <property type="match status" value="1"/>
</dbReference>
<dbReference type="EMBL" id="JBBWRZ010000011">
    <property type="protein sequence ID" value="KAK8225887.1"/>
    <property type="molecule type" value="Genomic_DNA"/>
</dbReference>
<feature type="coiled-coil region" evidence="3">
    <location>
        <begin position="153"/>
        <end position="187"/>
    </location>
</feature>
<feature type="compositionally biased region" description="Basic and acidic residues" evidence="4">
    <location>
        <begin position="87"/>
        <end position="97"/>
    </location>
</feature>
<feature type="transmembrane region" description="Helical" evidence="5">
    <location>
        <begin position="127"/>
        <end position="147"/>
    </location>
</feature>
<keyword evidence="7" id="KW-1185">Reference proteome</keyword>
<dbReference type="Pfam" id="PF07047">
    <property type="entry name" value="OPA3"/>
    <property type="match status" value="1"/>
</dbReference>
<dbReference type="PANTHER" id="PTHR12499:SF0">
    <property type="entry name" value="OPTIC ATROPHY 3 PROTEIN"/>
    <property type="match status" value="1"/>
</dbReference>
<feature type="compositionally biased region" description="Basic and acidic residues" evidence="4">
    <location>
        <begin position="225"/>
        <end position="234"/>
    </location>
</feature>
<evidence type="ECO:0000256" key="1">
    <source>
        <dbReference type="ARBA" id="ARBA00007584"/>
    </source>
</evidence>
<evidence type="ECO:0000313" key="7">
    <source>
        <dbReference type="Proteomes" id="UP001492380"/>
    </source>
</evidence>